<feature type="compositionally biased region" description="Low complexity" evidence="1">
    <location>
        <begin position="276"/>
        <end position="295"/>
    </location>
</feature>
<dbReference type="GO" id="GO:0019210">
    <property type="term" value="F:kinase inhibitor activity"/>
    <property type="evidence" value="ECO:0007669"/>
    <property type="project" value="InterPro"/>
</dbReference>
<organism evidence="2 3">
    <name type="scientific">Camellia sinensis var. sinensis</name>
    <name type="common">China tea</name>
    <dbReference type="NCBI Taxonomy" id="542762"/>
    <lineage>
        <taxon>Eukaryota</taxon>
        <taxon>Viridiplantae</taxon>
        <taxon>Streptophyta</taxon>
        <taxon>Embryophyta</taxon>
        <taxon>Tracheophyta</taxon>
        <taxon>Spermatophyta</taxon>
        <taxon>Magnoliopsida</taxon>
        <taxon>eudicotyledons</taxon>
        <taxon>Gunneridae</taxon>
        <taxon>Pentapetalae</taxon>
        <taxon>asterids</taxon>
        <taxon>Ericales</taxon>
        <taxon>Theaceae</taxon>
        <taxon>Camellia</taxon>
    </lineage>
</organism>
<dbReference type="InterPro" id="IPR039620">
    <property type="entry name" value="BKI1/MAKR1/3/4"/>
</dbReference>
<feature type="region of interest" description="Disordered" evidence="1">
    <location>
        <begin position="252"/>
        <end position="295"/>
    </location>
</feature>
<accession>A0A4S4F2X3</accession>
<dbReference type="AlphaFoldDB" id="A0A4S4F2X3"/>
<protein>
    <recommendedName>
        <fullName evidence="4">Membrane-associated kinase regulator 4</fullName>
    </recommendedName>
</protein>
<evidence type="ECO:0000313" key="2">
    <source>
        <dbReference type="EMBL" id="THG23265.1"/>
    </source>
</evidence>
<dbReference type="PANTHER" id="PTHR33312:SF21">
    <property type="entry name" value="MEMBRANE-ASSOCIATED KINASE REGULATOR 3-RELATED"/>
    <property type="match status" value="1"/>
</dbReference>
<keyword evidence="3" id="KW-1185">Reference proteome</keyword>
<proteinExistence type="predicted"/>
<sequence length="447" mass="50344">MAADQNHICDNADEDYIDMEVSSNSNFFYQSISSPPHAREFEFQMFSSSSERETTTSPADELFYKGKLLPLHLPPRLQMVEKLLQNSISYNHKNTDDGFEEHFSTPLTTTTYTTPTANTPFESCNISPSESCHVSTELNPDQYFFQYSTEVSGFIGDNPKKSWTRKLKLIKQSTIGSKLKASRDYLKSLFSKSGCSDESCAAAPRNLDEGSVSKTKEYVKMAKKTTPFGQIHLERYQLPNTTATRSFNKEKFAADTRARHRRSFSGAIKRFSTTKSSSSSSSSSGSSSSSSSSNSNWFHDSHFLKRSSSSVGLDIENSIQGAIAHCKRSQQEFHSRKTVNEIGFCSLSASRVVREDQERPGLCRGDRTQNLVDDSWPLDQSVINGSVVQFVWFTDPQRIVLSWFEPAAMVKRLSDRFNPPFGILPKKQNKTKQASLLLFAQQERNII</sequence>
<evidence type="ECO:0008006" key="4">
    <source>
        <dbReference type="Google" id="ProtNLM"/>
    </source>
</evidence>
<evidence type="ECO:0000256" key="1">
    <source>
        <dbReference type="SAM" id="MobiDB-lite"/>
    </source>
</evidence>
<dbReference type="Proteomes" id="UP000306102">
    <property type="component" value="Unassembled WGS sequence"/>
</dbReference>
<gene>
    <name evidence="2" type="ORF">TEA_020230</name>
</gene>
<reference evidence="2 3" key="1">
    <citation type="journal article" date="2018" name="Proc. Natl. Acad. Sci. U.S.A.">
        <title>Draft genome sequence of Camellia sinensis var. sinensis provides insights into the evolution of the tea genome and tea quality.</title>
        <authorList>
            <person name="Wei C."/>
            <person name="Yang H."/>
            <person name="Wang S."/>
            <person name="Zhao J."/>
            <person name="Liu C."/>
            <person name="Gao L."/>
            <person name="Xia E."/>
            <person name="Lu Y."/>
            <person name="Tai Y."/>
            <person name="She G."/>
            <person name="Sun J."/>
            <person name="Cao H."/>
            <person name="Tong W."/>
            <person name="Gao Q."/>
            <person name="Li Y."/>
            <person name="Deng W."/>
            <person name="Jiang X."/>
            <person name="Wang W."/>
            <person name="Chen Q."/>
            <person name="Zhang S."/>
            <person name="Li H."/>
            <person name="Wu J."/>
            <person name="Wang P."/>
            <person name="Li P."/>
            <person name="Shi C."/>
            <person name="Zheng F."/>
            <person name="Jian J."/>
            <person name="Huang B."/>
            <person name="Shan D."/>
            <person name="Shi M."/>
            <person name="Fang C."/>
            <person name="Yue Y."/>
            <person name="Li F."/>
            <person name="Li D."/>
            <person name="Wei S."/>
            <person name="Han B."/>
            <person name="Jiang C."/>
            <person name="Yin Y."/>
            <person name="Xia T."/>
            <person name="Zhang Z."/>
            <person name="Bennetzen J.L."/>
            <person name="Zhao S."/>
            <person name="Wan X."/>
        </authorList>
    </citation>
    <scope>NUCLEOTIDE SEQUENCE [LARGE SCALE GENOMIC DNA]</scope>
    <source>
        <strain evidence="3">cv. Shuchazao</strain>
        <tissue evidence="2">Leaf</tissue>
    </source>
</reference>
<dbReference type="EMBL" id="SDRB02000384">
    <property type="protein sequence ID" value="THG23265.1"/>
    <property type="molecule type" value="Genomic_DNA"/>
</dbReference>
<comment type="caution">
    <text evidence="2">The sequence shown here is derived from an EMBL/GenBank/DDBJ whole genome shotgun (WGS) entry which is preliminary data.</text>
</comment>
<name>A0A4S4F2X3_CAMSN</name>
<evidence type="ECO:0000313" key="3">
    <source>
        <dbReference type="Proteomes" id="UP000306102"/>
    </source>
</evidence>
<dbReference type="GO" id="GO:0005886">
    <property type="term" value="C:plasma membrane"/>
    <property type="evidence" value="ECO:0007669"/>
    <property type="project" value="InterPro"/>
</dbReference>
<dbReference type="PANTHER" id="PTHR33312">
    <property type="entry name" value="MEMBRANE-ASSOCIATED KINASE REGULATOR 4-RELATED"/>
    <property type="match status" value="1"/>
</dbReference>